<reference evidence="2" key="1">
    <citation type="submission" date="2023-12" db="EMBL/GenBank/DDBJ databases">
        <title>Genome assembly of Anisodus tanguticus.</title>
        <authorList>
            <person name="Wang Y.-J."/>
        </authorList>
    </citation>
    <scope>NUCLEOTIDE SEQUENCE</scope>
    <source>
        <strain evidence="2">KB-2021</strain>
        <tissue evidence="2">Leaf</tissue>
    </source>
</reference>
<feature type="region of interest" description="Disordered" evidence="1">
    <location>
        <begin position="38"/>
        <end position="60"/>
    </location>
</feature>
<evidence type="ECO:0000256" key="1">
    <source>
        <dbReference type="SAM" id="MobiDB-lite"/>
    </source>
</evidence>
<sequence>MTTQLNSIETLTSNNYQDNGNAKDFLSVIGQKFQESDNAEIGGHKPGGNHGQSHNPIGPQVVIKKRIQVLELQTSRS</sequence>
<protein>
    <submittedName>
        <fullName evidence="2">Uncharacterized protein</fullName>
    </submittedName>
</protein>
<evidence type="ECO:0000313" key="2">
    <source>
        <dbReference type="EMBL" id="KAK4364811.1"/>
    </source>
</evidence>
<accession>A0AAE1VIC7</accession>
<dbReference type="Proteomes" id="UP001291623">
    <property type="component" value="Unassembled WGS sequence"/>
</dbReference>
<organism evidence="2 3">
    <name type="scientific">Anisodus tanguticus</name>
    <dbReference type="NCBI Taxonomy" id="243964"/>
    <lineage>
        <taxon>Eukaryota</taxon>
        <taxon>Viridiplantae</taxon>
        <taxon>Streptophyta</taxon>
        <taxon>Embryophyta</taxon>
        <taxon>Tracheophyta</taxon>
        <taxon>Spermatophyta</taxon>
        <taxon>Magnoliopsida</taxon>
        <taxon>eudicotyledons</taxon>
        <taxon>Gunneridae</taxon>
        <taxon>Pentapetalae</taxon>
        <taxon>asterids</taxon>
        <taxon>lamiids</taxon>
        <taxon>Solanales</taxon>
        <taxon>Solanaceae</taxon>
        <taxon>Solanoideae</taxon>
        <taxon>Hyoscyameae</taxon>
        <taxon>Anisodus</taxon>
    </lineage>
</organism>
<name>A0AAE1VIC7_9SOLA</name>
<gene>
    <name evidence="2" type="ORF">RND71_016169</name>
</gene>
<comment type="caution">
    <text evidence="2">The sequence shown here is derived from an EMBL/GenBank/DDBJ whole genome shotgun (WGS) entry which is preliminary data.</text>
</comment>
<keyword evidence="3" id="KW-1185">Reference proteome</keyword>
<proteinExistence type="predicted"/>
<feature type="compositionally biased region" description="Polar residues" evidence="1">
    <location>
        <begin position="1"/>
        <end position="20"/>
    </location>
</feature>
<dbReference type="EMBL" id="JAVYJV010000008">
    <property type="protein sequence ID" value="KAK4364811.1"/>
    <property type="molecule type" value="Genomic_DNA"/>
</dbReference>
<dbReference type="AlphaFoldDB" id="A0AAE1VIC7"/>
<evidence type="ECO:0000313" key="3">
    <source>
        <dbReference type="Proteomes" id="UP001291623"/>
    </source>
</evidence>
<feature type="region of interest" description="Disordered" evidence="1">
    <location>
        <begin position="1"/>
        <end position="21"/>
    </location>
</feature>